<evidence type="ECO:0000256" key="4">
    <source>
        <dbReference type="ARBA" id="ARBA00022490"/>
    </source>
</evidence>
<dbReference type="InterPro" id="IPR017441">
    <property type="entry name" value="Protein_kinase_ATP_BS"/>
</dbReference>
<comment type="catalytic activity">
    <reaction evidence="10">
        <text>L-threonyl-[protein] + ATP = O-phospho-L-threonyl-[protein] + ADP + H(+)</text>
        <dbReference type="Rhea" id="RHEA:46608"/>
        <dbReference type="Rhea" id="RHEA-COMP:11060"/>
        <dbReference type="Rhea" id="RHEA-COMP:11605"/>
        <dbReference type="ChEBI" id="CHEBI:15378"/>
        <dbReference type="ChEBI" id="CHEBI:30013"/>
        <dbReference type="ChEBI" id="CHEBI:30616"/>
        <dbReference type="ChEBI" id="CHEBI:61977"/>
        <dbReference type="ChEBI" id="CHEBI:456216"/>
        <dbReference type="EC" id="2.7.11.1"/>
    </reaction>
</comment>
<evidence type="ECO:0000256" key="2">
    <source>
        <dbReference type="ARBA" id="ARBA00010791"/>
    </source>
</evidence>
<keyword evidence="9 12" id="KW-0067">ATP-binding</keyword>
<evidence type="ECO:0000256" key="8">
    <source>
        <dbReference type="ARBA" id="ARBA00022777"/>
    </source>
</evidence>
<evidence type="ECO:0000256" key="1">
    <source>
        <dbReference type="ARBA" id="ARBA00004496"/>
    </source>
</evidence>
<keyword evidence="5 13" id="KW-0723">Serine/threonine-protein kinase</keyword>
<evidence type="ECO:0000256" key="11">
    <source>
        <dbReference type="ARBA" id="ARBA00048679"/>
    </source>
</evidence>
<dbReference type="PROSITE" id="PS50011">
    <property type="entry name" value="PROTEIN_KINASE_DOM"/>
    <property type="match status" value="1"/>
</dbReference>
<dbReference type="InterPro" id="IPR011009">
    <property type="entry name" value="Kinase-like_dom_sf"/>
</dbReference>
<dbReference type="InterPro" id="IPR008271">
    <property type="entry name" value="Ser/Thr_kinase_AS"/>
</dbReference>
<dbReference type="AlphaFoldDB" id="S9W6S2"/>
<accession>S9W6S2</accession>
<dbReference type="Proteomes" id="UP000015464">
    <property type="component" value="Unassembled WGS sequence"/>
</dbReference>
<dbReference type="PANTHER" id="PTHR24346:SF82">
    <property type="entry name" value="KP78A-RELATED"/>
    <property type="match status" value="1"/>
</dbReference>
<dbReference type="RefSeq" id="XP_013021300.1">
    <property type="nucleotide sequence ID" value="XM_013165846.1"/>
</dbReference>
<keyword evidence="8 15" id="KW-0418">Kinase</keyword>
<dbReference type="OrthoDB" id="1928777at2759"/>
<dbReference type="EC" id="2.7.11.1" evidence="3"/>
<dbReference type="EMBL" id="KE546988">
    <property type="protein sequence ID" value="EPY53575.1"/>
    <property type="molecule type" value="Genomic_DNA"/>
</dbReference>
<dbReference type="GO" id="GO:0000226">
    <property type="term" value="P:microtubule cytoskeleton organization"/>
    <property type="evidence" value="ECO:0007669"/>
    <property type="project" value="TreeGrafter"/>
</dbReference>
<proteinExistence type="inferred from homology"/>
<gene>
    <name evidence="15" type="ORF">SPOG_03189</name>
</gene>
<dbReference type="SMART" id="SM00220">
    <property type="entry name" value="S_TKc"/>
    <property type="match status" value="1"/>
</dbReference>
<dbReference type="GeneID" id="25037506"/>
<evidence type="ECO:0000256" key="3">
    <source>
        <dbReference type="ARBA" id="ARBA00012513"/>
    </source>
</evidence>
<dbReference type="InterPro" id="IPR000719">
    <property type="entry name" value="Prot_kinase_dom"/>
</dbReference>
<dbReference type="PANTHER" id="PTHR24346">
    <property type="entry name" value="MAP/MICROTUBULE AFFINITY-REGULATING KINASE"/>
    <property type="match status" value="1"/>
</dbReference>
<evidence type="ECO:0000256" key="12">
    <source>
        <dbReference type="PROSITE-ProRule" id="PRU10141"/>
    </source>
</evidence>
<dbReference type="Pfam" id="PF00069">
    <property type="entry name" value="Pkinase"/>
    <property type="match status" value="1"/>
</dbReference>
<dbReference type="PROSITE" id="PS00107">
    <property type="entry name" value="PROTEIN_KINASE_ATP"/>
    <property type="match status" value="1"/>
</dbReference>
<sequence length="399" mass="44779">MKLSPLVENYSSESFAVPRKPTISKIDTLSRHQKSTSGYVGTAGPGRHIGNWIIRRTIGSGSMGKVKLAIHTTTGEKAAMKMIPITPANTKQTVRIQREALLGRVLRHPNICPVIETIRTPTCTYILFEYVGGGQLLEYILANGRLDEGTARLFMIQLLDALRYLHQNFIVHRDLKIENILLTEDLRQVKLIDFGLSNFYSQSDLLQTYCGSLYFAAPELLDAIPYNGPEVDVWSLGVVLYVMVCGRVPFDDISVSMLHSKIKSGKIEFPSYLSSDCRALISAMLNVDPKKRIPLEQTCRFPWFKQYSFSNYMSPLMSSSFPGISSIRSSMLKPPFNTKVLQLLHDHGLSSVPELKHELSMAYTERKTTPLVCLYLLGIESLAPALRIPKALPPVHSRY</sequence>
<reference evidence="15 16" key="1">
    <citation type="journal article" date="2011" name="Science">
        <title>Comparative functional genomics of the fission yeasts.</title>
        <authorList>
            <person name="Rhind N."/>
            <person name="Chen Z."/>
            <person name="Yassour M."/>
            <person name="Thompson D.A."/>
            <person name="Haas B.J."/>
            <person name="Habib N."/>
            <person name="Wapinski I."/>
            <person name="Roy S."/>
            <person name="Lin M.F."/>
            <person name="Heiman D.I."/>
            <person name="Young S.K."/>
            <person name="Furuya K."/>
            <person name="Guo Y."/>
            <person name="Pidoux A."/>
            <person name="Chen H.M."/>
            <person name="Robbertse B."/>
            <person name="Goldberg J.M."/>
            <person name="Aoki K."/>
            <person name="Bayne E.H."/>
            <person name="Berlin A.M."/>
            <person name="Desjardins C.A."/>
            <person name="Dobbs E."/>
            <person name="Dukaj L."/>
            <person name="Fan L."/>
            <person name="FitzGerald M.G."/>
            <person name="French C."/>
            <person name="Gujja S."/>
            <person name="Hansen K."/>
            <person name="Keifenheim D."/>
            <person name="Levin J.Z."/>
            <person name="Mosher R.A."/>
            <person name="Mueller C.A."/>
            <person name="Pfiffner J."/>
            <person name="Priest M."/>
            <person name="Russ C."/>
            <person name="Smialowska A."/>
            <person name="Swoboda P."/>
            <person name="Sykes S.M."/>
            <person name="Vaughn M."/>
            <person name="Vengrova S."/>
            <person name="Yoder R."/>
            <person name="Zeng Q."/>
            <person name="Allshire R."/>
            <person name="Baulcombe D."/>
            <person name="Birren B.W."/>
            <person name="Brown W."/>
            <person name="Ekwall K."/>
            <person name="Kellis M."/>
            <person name="Leatherwood J."/>
            <person name="Levin H."/>
            <person name="Margalit H."/>
            <person name="Martienssen R."/>
            <person name="Nieduszynski C.A."/>
            <person name="Spatafora J.W."/>
            <person name="Friedman N."/>
            <person name="Dalgaard J.Z."/>
            <person name="Baumann P."/>
            <person name="Niki H."/>
            <person name="Regev A."/>
            <person name="Nusbaum C."/>
        </authorList>
    </citation>
    <scope>NUCLEOTIDE SEQUENCE [LARGE SCALE GENOMIC DNA]</scope>
    <source>
        <strain evidence="16">OY26 / ATCC MYA-4695 / CBS 11777 / NBRC 106824 / NRRL Y48691</strain>
    </source>
</reference>
<evidence type="ECO:0000256" key="5">
    <source>
        <dbReference type="ARBA" id="ARBA00022527"/>
    </source>
</evidence>
<dbReference type="GO" id="GO:0005524">
    <property type="term" value="F:ATP binding"/>
    <property type="evidence" value="ECO:0007669"/>
    <property type="project" value="UniProtKB-UniRule"/>
</dbReference>
<keyword evidence="16" id="KW-1185">Reference proteome</keyword>
<evidence type="ECO:0000259" key="14">
    <source>
        <dbReference type="PROSITE" id="PS50011"/>
    </source>
</evidence>
<organism evidence="15 16">
    <name type="scientific">Schizosaccharomyces cryophilus (strain OY26 / ATCC MYA-4695 / CBS 11777 / NBRC 106824 / NRRL Y48691)</name>
    <name type="common">Fission yeast</name>
    <dbReference type="NCBI Taxonomy" id="653667"/>
    <lineage>
        <taxon>Eukaryota</taxon>
        <taxon>Fungi</taxon>
        <taxon>Dikarya</taxon>
        <taxon>Ascomycota</taxon>
        <taxon>Taphrinomycotina</taxon>
        <taxon>Schizosaccharomycetes</taxon>
        <taxon>Schizosaccharomycetales</taxon>
        <taxon>Schizosaccharomycetaceae</taxon>
        <taxon>Schizosaccharomyces</taxon>
    </lineage>
</organism>
<dbReference type="GO" id="GO:0005737">
    <property type="term" value="C:cytoplasm"/>
    <property type="evidence" value="ECO:0007669"/>
    <property type="project" value="UniProtKB-SubCell"/>
</dbReference>
<dbReference type="STRING" id="653667.S9W6S2"/>
<keyword evidence="6" id="KW-0808">Transferase</keyword>
<dbReference type="GO" id="GO:0035556">
    <property type="term" value="P:intracellular signal transduction"/>
    <property type="evidence" value="ECO:0007669"/>
    <property type="project" value="TreeGrafter"/>
</dbReference>
<keyword evidence="4" id="KW-0963">Cytoplasm</keyword>
<dbReference type="HOGENOM" id="CLU_053577_0_0_1"/>
<evidence type="ECO:0000313" key="15">
    <source>
        <dbReference type="EMBL" id="EPY53575.1"/>
    </source>
</evidence>
<comment type="subcellular location">
    <subcellularLocation>
        <location evidence="1">Cytoplasm</location>
    </subcellularLocation>
</comment>
<dbReference type="eggNOG" id="KOG0583">
    <property type="taxonomic scope" value="Eukaryota"/>
</dbReference>
<evidence type="ECO:0000256" key="7">
    <source>
        <dbReference type="ARBA" id="ARBA00022741"/>
    </source>
</evidence>
<dbReference type="GO" id="GO:0004674">
    <property type="term" value="F:protein serine/threonine kinase activity"/>
    <property type="evidence" value="ECO:0007669"/>
    <property type="project" value="UniProtKB-KW"/>
</dbReference>
<feature type="binding site" evidence="12">
    <location>
        <position position="81"/>
    </location>
    <ligand>
        <name>ATP</name>
        <dbReference type="ChEBI" id="CHEBI:30616"/>
    </ligand>
</feature>
<dbReference type="SUPFAM" id="SSF56112">
    <property type="entry name" value="Protein kinase-like (PK-like)"/>
    <property type="match status" value="1"/>
</dbReference>
<evidence type="ECO:0000256" key="10">
    <source>
        <dbReference type="ARBA" id="ARBA00047899"/>
    </source>
</evidence>
<comment type="similarity">
    <text evidence="2">Belongs to the protein kinase superfamily. CAMK Ser/Thr protein kinase family. NIM1 subfamily.</text>
</comment>
<keyword evidence="7 12" id="KW-0547">Nucleotide-binding</keyword>
<comment type="catalytic activity">
    <reaction evidence="11">
        <text>L-seryl-[protein] + ATP = O-phospho-L-seryl-[protein] + ADP + H(+)</text>
        <dbReference type="Rhea" id="RHEA:17989"/>
        <dbReference type="Rhea" id="RHEA-COMP:9863"/>
        <dbReference type="Rhea" id="RHEA-COMP:11604"/>
        <dbReference type="ChEBI" id="CHEBI:15378"/>
        <dbReference type="ChEBI" id="CHEBI:29999"/>
        <dbReference type="ChEBI" id="CHEBI:30616"/>
        <dbReference type="ChEBI" id="CHEBI:83421"/>
        <dbReference type="ChEBI" id="CHEBI:456216"/>
        <dbReference type="EC" id="2.7.11.1"/>
    </reaction>
</comment>
<evidence type="ECO:0000313" key="16">
    <source>
        <dbReference type="Proteomes" id="UP000015464"/>
    </source>
</evidence>
<feature type="domain" description="Protein kinase" evidence="14">
    <location>
        <begin position="52"/>
        <end position="304"/>
    </location>
</feature>
<dbReference type="PROSITE" id="PS00108">
    <property type="entry name" value="PROTEIN_KINASE_ST"/>
    <property type="match status" value="1"/>
</dbReference>
<protein>
    <recommendedName>
        <fullName evidence="3">non-specific serine/threonine protein kinase</fullName>
        <ecNumber evidence="3">2.7.11.1</ecNumber>
    </recommendedName>
</protein>
<evidence type="ECO:0000256" key="9">
    <source>
        <dbReference type="ARBA" id="ARBA00022840"/>
    </source>
</evidence>
<name>S9W6S2_SCHCR</name>
<dbReference type="Gene3D" id="1.10.510.10">
    <property type="entry name" value="Transferase(Phosphotransferase) domain 1"/>
    <property type="match status" value="1"/>
</dbReference>
<dbReference type="OMA" id="MDCKYNI"/>
<dbReference type="FunFam" id="1.10.510.10:FF:001222">
    <property type="entry name" value="Serine/threonine-protein kinase ppk25"/>
    <property type="match status" value="1"/>
</dbReference>
<evidence type="ECO:0000256" key="6">
    <source>
        <dbReference type="ARBA" id="ARBA00022679"/>
    </source>
</evidence>
<evidence type="ECO:0000256" key="13">
    <source>
        <dbReference type="RuleBase" id="RU000304"/>
    </source>
</evidence>